<feature type="compositionally biased region" description="Basic and acidic residues" evidence="2">
    <location>
        <begin position="262"/>
        <end position="272"/>
    </location>
</feature>
<organism evidence="3 4">
    <name type="scientific">Botrytis porri</name>
    <dbReference type="NCBI Taxonomy" id="87229"/>
    <lineage>
        <taxon>Eukaryota</taxon>
        <taxon>Fungi</taxon>
        <taxon>Dikarya</taxon>
        <taxon>Ascomycota</taxon>
        <taxon>Pezizomycotina</taxon>
        <taxon>Leotiomycetes</taxon>
        <taxon>Helotiales</taxon>
        <taxon>Sclerotiniaceae</taxon>
        <taxon>Botrytis</taxon>
    </lineage>
</organism>
<keyword evidence="4" id="KW-1185">Reference proteome</keyword>
<dbReference type="EMBL" id="PQXO01000742">
    <property type="protein sequence ID" value="TGO82855.1"/>
    <property type="molecule type" value="Genomic_DNA"/>
</dbReference>
<evidence type="ECO:0000313" key="4">
    <source>
        <dbReference type="Proteomes" id="UP000297280"/>
    </source>
</evidence>
<dbReference type="Proteomes" id="UP000297280">
    <property type="component" value="Unassembled WGS sequence"/>
</dbReference>
<feature type="compositionally biased region" description="Low complexity" evidence="2">
    <location>
        <begin position="319"/>
        <end position="331"/>
    </location>
</feature>
<gene>
    <name evidence="3" type="ORF">BPOR_0744g00010</name>
</gene>
<sequence>MADNDVAMIMEVDEPIALRKQRRSCIASETQSRSTSRASTPSMIEVSIPLPATPRARKPKKKVRYSDPGPNLLQESSSGLTPFLRKSSLSSARSNRRHSAPVKRLPDRRQDNEPFSGELQFAPLRQVLDGRVTRRMKRNRLSEETNKIDWEKKHEAKARKSEIFRLKKELEGKNHELQCIQDEHDVASQLGFEAGTSICANPVIVEKFQEMEKEIQELKAELSQKEERSNAQHDWQTGTHDPFDFGDDDDDDDNGINTSVAGDHDAFNRHDDDPGMVIDSSYDDHKMATFDDPFSKSDDLTNMHNIPIPSLPAAIADVSSQKPSHSSTSTQADFPNPLNEKLEAQLLHLQSEIQSLTSTLALNKDHEYRLSQKLMSYIPSDQSHDSSSLESALDSVLTTLTIAQAQALEKEASFNALSNEVTSLGFSTDPEATIQIIVEQFRNARLEFEYLNPGEESEGFENGKLLSMLLGRLKTLVEKARTQDETIDQYHAQELILRRQLAARIDAFQDVQKELSAVSTAVSRMSKELAENEISNSRLQSALNGYRSEVSGLENLVEKIEKEHKVVEDDLKRGIHNLDDQLQHEIFRANAFAMELEGKNMIVGELSTRLTAALNASATLRDLLNQKDGQILLSDRRISEDLTERDERIAELQEELERTTYILKNTQKAVENLRQENSDLKTENEGLENYAEQLKRQASKERKRRERAADVMAKQAESVTEYAKRLKEGGYESSETEAGEFTRNSRIKAPIVKKGQFLNATKARRRSSGRVRASEKKKRRRFDSGLGFLEEEQNEAEDDGKEREDMCCKREEVDSLT</sequence>
<dbReference type="OrthoDB" id="3532430at2759"/>
<keyword evidence="1" id="KW-0175">Coiled coil</keyword>
<dbReference type="STRING" id="87229.A0A4Z1KNT4"/>
<name>A0A4Z1KNT4_9HELO</name>
<accession>A0A4Z1KNT4</accession>
<feature type="compositionally biased region" description="Acidic residues" evidence="2">
    <location>
        <begin position="789"/>
        <end position="799"/>
    </location>
</feature>
<evidence type="ECO:0000256" key="1">
    <source>
        <dbReference type="SAM" id="Coils"/>
    </source>
</evidence>
<feature type="region of interest" description="Disordered" evidence="2">
    <location>
        <begin position="220"/>
        <end position="272"/>
    </location>
</feature>
<feature type="coiled-coil region" evidence="1">
    <location>
        <begin position="649"/>
        <end position="711"/>
    </location>
</feature>
<comment type="caution">
    <text evidence="3">The sequence shown here is derived from an EMBL/GenBank/DDBJ whole genome shotgun (WGS) entry which is preliminary data.</text>
</comment>
<feature type="coiled-coil region" evidence="1">
    <location>
        <begin position="543"/>
        <end position="570"/>
    </location>
</feature>
<feature type="region of interest" description="Disordered" evidence="2">
    <location>
        <begin position="752"/>
        <end position="817"/>
    </location>
</feature>
<feature type="compositionally biased region" description="Basic and acidic residues" evidence="2">
    <location>
        <begin position="220"/>
        <end position="231"/>
    </location>
</feature>
<evidence type="ECO:0000256" key="2">
    <source>
        <dbReference type="SAM" id="MobiDB-lite"/>
    </source>
</evidence>
<feature type="region of interest" description="Disordered" evidence="2">
    <location>
        <begin position="317"/>
        <end position="336"/>
    </location>
</feature>
<feature type="compositionally biased region" description="Acidic residues" evidence="2">
    <location>
        <begin position="244"/>
        <end position="254"/>
    </location>
</feature>
<feature type="region of interest" description="Disordered" evidence="2">
    <location>
        <begin position="21"/>
        <end position="118"/>
    </location>
</feature>
<dbReference type="AlphaFoldDB" id="A0A4Z1KNT4"/>
<feature type="compositionally biased region" description="Basic and acidic residues" evidence="2">
    <location>
        <begin position="800"/>
        <end position="817"/>
    </location>
</feature>
<feature type="compositionally biased region" description="Basic residues" evidence="2">
    <location>
        <begin position="762"/>
        <end position="781"/>
    </location>
</feature>
<proteinExistence type="predicted"/>
<protein>
    <submittedName>
        <fullName evidence="3">Uncharacterized protein</fullName>
    </submittedName>
</protein>
<reference evidence="3 4" key="1">
    <citation type="submission" date="2017-12" db="EMBL/GenBank/DDBJ databases">
        <title>Comparative genomics of Botrytis spp.</title>
        <authorList>
            <person name="Valero-Jimenez C.A."/>
            <person name="Tapia P."/>
            <person name="Veloso J."/>
            <person name="Silva-Moreno E."/>
            <person name="Staats M."/>
            <person name="Valdes J.H."/>
            <person name="Van Kan J.A.L."/>
        </authorList>
    </citation>
    <scope>NUCLEOTIDE SEQUENCE [LARGE SCALE GENOMIC DNA]</scope>
    <source>
        <strain evidence="3 4">MUCL3349</strain>
    </source>
</reference>
<feature type="compositionally biased region" description="Polar residues" evidence="2">
    <location>
        <begin position="27"/>
        <end position="42"/>
    </location>
</feature>
<evidence type="ECO:0000313" key="3">
    <source>
        <dbReference type="EMBL" id="TGO82855.1"/>
    </source>
</evidence>